<dbReference type="STRING" id="1210089.GCA_001613165_05594"/>
<evidence type="ECO:0000313" key="2">
    <source>
        <dbReference type="EMBL" id="RDI50627.1"/>
    </source>
</evidence>
<feature type="transmembrane region" description="Helical" evidence="1">
    <location>
        <begin position="50"/>
        <end position="74"/>
    </location>
</feature>
<name>A0A370H3N3_9NOCA</name>
<keyword evidence="1" id="KW-0812">Transmembrane</keyword>
<reference evidence="2 3" key="1">
    <citation type="submission" date="2018-07" db="EMBL/GenBank/DDBJ databases">
        <title>Genomic Encyclopedia of Type Strains, Phase IV (KMG-IV): sequencing the most valuable type-strain genomes for metagenomic binning, comparative biology and taxonomic classification.</title>
        <authorList>
            <person name="Goeker M."/>
        </authorList>
    </citation>
    <scope>NUCLEOTIDE SEQUENCE [LARGE SCALE GENOMIC DNA]</scope>
    <source>
        <strain evidence="2 3">DSM 44952</strain>
    </source>
</reference>
<sequence>MSTDIGTRPSPLRRRPRGWAAPIGAAAIAGLALAVWASTRLQVGPATREAALFVHLVSLVLGMGAVLVADYLALLWLARRTTLAELVRGMRRLHLPIWLGMSGLVASGTFLAPDLAAGATRIKLVLVLALIVNGLQAAALGRRMAAEPAPGRRLLLRGAASALVSQACWWGSVWIGFSTTQS</sequence>
<dbReference type="AlphaFoldDB" id="A0A370H3N3"/>
<proteinExistence type="predicted"/>
<dbReference type="RefSeq" id="WP_114699551.1">
    <property type="nucleotide sequence ID" value="NZ_QQAZ01000005.1"/>
</dbReference>
<keyword evidence="3" id="KW-1185">Reference proteome</keyword>
<evidence type="ECO:0000256" key="1">
    <source>
        <dbReference type="SAM" id="Phobius"/>
    </source>
</evidence>
<feature type="transmembrane region" description="Helical" evidence="1">
    <location>
        <begin position="95"/>
        <end position="112"/>
    </location>
</feature>
<evidence type="ECO:0000313" key="3">
    <source>
        <dbReference type="Proteomes" id="UP000255355"/>
    </source>
</evidence>
<accession>A0A370H3N3</accession>
<dbReference type="OrthoDB" id="4350935at2"/>
<feature type="transmembrane region" description="Helical" evidence="1">
    <location>
        <begin position="154"/>
        <end position="177"/>
    </location>
</feature>
<keyword evidence="1" id="KW-1133">Transmembrane helix</keyword>
<feature type="transmembrane region" description="Helical" evidence="1">
    <location>
        <begin position="18"/>
        <end position="38"/>
    </location>
</feature>
<feature type="transmembrane region" description="Helical" evidence="1">
    <location>
        <begin position="124"/>
        <end position="142"/>
    </location>
</feature>
<protein>
    <submittedName>
        <fullName evidence="2">Uncharacterized protein</fullName>
    </submittedName>
</protein>
<keyword evidence="1" id="KW-0472">Membrane</keyword>
<comment type="caution">
    <text evidence="2">The sequence shown here is derived from an EMBL/GenBank/DDBJ whole genome shotgun (WGS) entry which is preliminary data.</text>
</comment>
<gene>
    <name evidence="2" type="ORF">DFR68_105104</name>
</gene>
<dbReference type="EMBL" id="QQAZ01000005">
    <property type="protein sequence ID" value="RDI50627.1"/>
    <property type="molecule type" value="Genomic_DNA"/>
</dbReference>
<organism evidence="2 3">
    <name type="scientific">Nocardia mexicana</name>
    <dbReference type="NCBI Taxonomy" id="279262"/>
    <lineage>
        <taxon>Bacteria</taxon>
        <taxon>Bacillati</taxon>
        <taxon>Actinomycetota</taxon>
        <taxon>Actinomycetes</taxon>
        <taxon>Mycobacteriales</taxon>
        <taxon>Nocardiaceae</taxon>
        <taxon>Nocardia</taxon>
    </lineage>
</organism>
<dbReference type="Proteomes" id="UP000255355">
    <property type="component" value="Unassembled WGS sequence"/>
</dbReference>